<dbReference type="WBParaSite" id="SVE_1517300.1">
    <property type="protein sequence ID" value="SVE_1517300.1"/>
    <property type="gene ID" value="SVE_1517300"/>
</dbReference>
<evidence type="ECO:0000313" key="1">
    <source>
        <dbReference type="Proteomes" id="UP000035680"/>
    </source>
</evidence>
<reference evidence="2" key="2">
    <citation type="submission" date="2015-08" db="UniProtKB">
        <authorList>
            <consortium name="WormBaseParasite"/>
        </authorList>
    </citation>
    <scope>IDENTIFICATION</scope>
</reference>
<accession>A0A0K0FTC2</accession>
<proteinExistence type="predicted"/>
<evidence type="ECO:0000313" key="2">
    <source>
        <dbReference type="WBParaSite" id="SVE_1517300.1"/>
    </source>
</evidence>
<sequence length="380" mass="44451">MSLNHIKFYDDIKLFAKTPDDLNTLVSLVERFGQEIRFLKNAKKCAYSLEESLNSSKLEEMAYADYNELKTTYKYLGIDEDQYGCNMEENVKRIYEAIEKSLNLVLSSPLSISDMIKAINTCILLKVLYIFSHQGEPTLRSKIAQKIDLIIRKFMNEHKIKLSKITNARLNLSKKNMGLELKNTQIELDKINLKLYVHIHYSKLFKDLRNKLIGYKNLFSKLANIYGLKVEYQNNHLIINEKIFESEKKCNKYIVESIDKVDESFWLTKYSKNRIYPATVISQKLCTPRTWYNDLSPKMYKNITMIQESIHPQLNNPANPKSKCELKNKDGHKCGKFGYPNHILSEFELNNGNKKIRHNKILHLIVNTISMAKSMKYLSY</sequence>
<protein>
    <submittedName>
        <fullName evidence="2">Reverse transcriptase domain-containing protein</fullName>
    </submittedName>
</protein>
<name>A0A0K0FTC2_STRVS</name>
<reference evidence="1" key="1">
    <citation type="submission" date="2014-07" db="EMBL/GenBank/DDBJ databases">
        <authorList>
            <person name="Martin A.A"/>
            <person name="De Silva N."/>
        </authorList>
    </citation>
    <scope>NUCLEOTIDE SEQUENCE</scope>
</reference>
<dbReference type="Proteomes" id="UP000035680">
    <property type="component" value="Unassembled WGS sequence"/>
</dbReference>
<keyword evidence="1" id="KW-1185">Reference proteome</keyword>
<organism evidence="1 2">
    <name type="scientific">Strongyloides venezuelensis</name>
    <name type="common">Threadworm</name>
    <dbReference type="NCBI Taxonomy" id="75913"/>
    <lineage>
        <taxon>Eukaryota</taxon>
        <taxon>Metazoa</taxon>
        <taxon>Ecdysozoa</taxon>
        <taxon>Nematoda</taxon>
        <taxon>Chromadorea</taxon>
        <taxon>Rhabditida</taxon>
        <taxon>Tylenchina</taxon>
        <taxon>Panagrolaimomorpha</taxon>
        <taxon>Strongyloidoidea</taxon>
        <taxon>Strongyloididae</taxon>
        <taxon>Strongyloides</taxon>
    </lineage>
</organism>
<dbReference type="STRING" id="75913.A0A0K0FTC2"/>
<dbReference type="AlphaFoldDB" id="A0A0K0FTC2"/>